<keyword evidence="2" id="KW-1185">Reference proteome</keyword>
<evidence type="ECO:0000313" key="1">
    <source>
        <dbReference type="EMBL" id="GIY67522.1"/>
    </source>
</evidence>
<reference evidence="1 2" key="1">
    <citation type="submission" date="2021-06" db="EMBL/GenBank/DDBJ databases">
        <title>Caerostris extrusa draft genome.</title>
        <authorList>
            <person name="Kono N."/>
            <person name="Arakawa K."/>
        </authorList>
    </citation>
    <scope>NUCLEOTIDE SEQUENCE [LARGE SCALE GENOMIC DNA]</scope>
</reference>
<proteinExistence type="predicted"/>
<dbReference type="EMBL" id="BPLR01014251">
    <property type="protein sequence ID" value="GIY67522.1"/>
    <property type="molecule type" value="Genomic_DNA"/>
</dbReference>
<comment type="caution">
    <text evidence="1">The sequence shown here is derived from an EMBL/GenBank/DDBJ whole genome shotgun (WGS) entry which is preliminary data.</text>
</comment>
<dbReference type="Proteomes" id="UP001054945">
    <property type="component" value="Unassembled WGS sequence"/>
</dbReference>
<accession>A0AAV4VB51</accession>
<sequence>MVRKSVNATQDSLKTREHAKRVTVVVGDNVVSKMVQKSVNANLDSLKTKEPAKACDCGRNGQCSFVNGAKKCQCDAGFLEDQGACKGHDCGKYSYYCYLDTMDRKLCLCHFGYLPMNAGYCYGIYLALDLN</sequence>
<organism evidence="1 2">
    <name type="scientific">Caerostris extrusa</name>
    <name type="common">Bark spider</name>
    <name type="synonym">Caerostris bankana</name>
    <dbReference type="NCBI Taxonomy" id="172846"/>
    <lineage>
        <taxon>Eukaryota</taxon>
        <taxon>Metazoa</taxon>
        <taxon>Ecdysozoa</taxon>
        <taxon>Arthropoda</taxon>
        <taxon>Chelicerata</taxon>
        <taxon>Arachnida</taxon>
        <taxon>Araneae</taxon>
        <taxon>Araneomorphae</taxon>
        <taxon>Entelegynae</taxon>
        <taxon>Araneoidea</taxon>
        <taxon>Araneidae</taxon>
        <taxon>Caerostris</taxon>
    </lineage>
</organism>
<evidence type="ECO:0008006" key="3">
    <source>
        <dbReference type="Google" id="ProtNLM"/>
    </source>
</evidence>
<name>A0AAV4VB51_CAEEX</name>
<evidence type="ECO:0000313" key="2">
    <source>
        <dbReference type="Proteomes" id="UP001054945"/>
    </source>
</evidence>
<protein>
    <recommendedName>
        <fullName evidence="3">EGF-like domain-containing protein</fullName>
    </recommendedName>
</protein>
<gene>
    <name evidence="1" type="ORF">CEXT_322081</name>
</gene>
<dbReference type="AlphaFoldDB" id="A0AAV4VB51"/>